<organism evidence="3 4">
    <name type="scientific">Haloferula sargassicola</name>
    <dbReference type="NCBI Taxonomy" id="490096"/>
    <lineage>
        <taxon>Bacteria</taxon>
        <taxon>Pseudomonadati</taxon>
        <taxon>Verrucomicrobiota</taxon>
        <taxon>Verrucomicrobiia</taxon>
        <taxon>Verrucomicrobiales</taxon>
        <taxon>Verrucomicrobiaceae</taxon>
        <taxon>Haloferula</taxon>
    </lineage>
</organism>
<keyword evidence="4" id="KW-1185">Reference proteome</keyword>
<keyword evidence="2" id="KW-0812">Transmembrane</keyword>
<dbReference type="RefSeq" id="WP_353568439.1">
    <property type="nucleotide sequence ID" value="NZ_BAABRI010000024.1"/>
</dbReference>
<keyword evidence="2" id="KW-0472">Membrane</keyword>
<evidence type="ECO:0000256" key="2">
    <source>
        <dbReference type="SAM" id="Phobius"/>
    </source>
</evidence>
<gene>
    <name evidence="3" type="ORF">Hsar01_03587</name>
</gene>
<accession>A0ABP9US31</accession>
<sequence>MDPLPARNAPKKSSIEHRVAGDARELGELQKIGPSTHPSRRRRSKRHRHRHRGRSSAVLSRWLILVFCVIGLGFLGAVVWTLVQQRKSILPSLAGSAIDVSPEALPALSGERALDMARRLLDATSASELELLLRPGEVDTRDALHLLADIRRHAPEHIEPEWLGPSQCEVANLQRACVRYGTSDIRLIAFTPDEGGRWEIDFDAFSRHCDPPFAEVAANRTDEALIRGVVSRDYYFNNLYANDAEWACYLIRSTDTEDGQMITAYCPRSSATEAAIERVENRNRHHLDDLMALGRVRSQQMLERVPFRMTLRIRHEEGAEPRQWRITEAVADDWVIGKRTLEEVMKSAPAATGS</sequence>
<protein>
    <submittedName>
        <fullName evidence="3">Uncharacterized protein</fullName>
    </submittedName>
</protein>
<feature type="compositionally biased region" description="Basic residues" evidence="1">
    <location>
        <begin position="38"/>
        <end position="52"/>
    </location>
</feature>
<feature type="transmembrane region" description="Helical" evidence="2">
    <location>
        <begin position="62"/>
        <end position="83"/>
    </location>
</feature>
<proteinExistence type="predicted"/>
<evidence type="ECO:0000313" key="3">
    <source>
        <dbReference type="EMBL" id="GAA5484343.1"/>
    </source>
</evidence>
<feature type="region of interest" description="Disordered" evidence="1">
    <location>
        <begin position="1"/>
        <end position="52"/>
    </location>
</feature>
<reference evidence="3 4" key="1">
    <citation type="submission" date="2024-02" db="EMBL/GenBank/DDBJ databases">
        <title>Haloferula sargassicola NBRC 104335.</title>
        <authorList>
            <person name="Ichikawa N."/>
            <person name="Katano-Makiyama Y."/>
            <person name="Hidaka K."/>
        </authorList>
    </citation>
    <scope>NUCLEOTIDE SEQUENCE [LARGE SCALE GENOMIC DNA]</scope>
    <source>
        <strain evidence="3 4">NBRC 104335</strain>
    </source>
</reference>
<keyword evidence="2" id="KW-1133">Transmembrane helix</keyword>
<dbReference type="EMBL" id="BAABRI010000024">
    <property type="protein sequence ID" value="GAA5484343.1"/>
    <property type="molecule type" value="Genomic_DNA"/>
</dbReference>
<comment type="caution">
    <text evidence="3">The sequence shown here is derived from an EMBL/GenBank/DDBJ whole genome shotgun (WGS) entry which is preliminary data.</text>
</comment>
<feature type="compositionally biased region" description="Basic and acidic residues" evidence="1">
    <location>
        <begin position="13"/>
        <end position="28"/>
    </location>
</feature>
<evidence type="ECO:0000256" key="1">
    <source>
        <dbReference type="SAM" id="MobiDB-lite"/>
    </source>
</evidence>
<name>A0ABP9US31_9BACT</name>
<dbReference type="Proteomes" id="UP001476282">
    <property type="component" value="Unassembled WGS sequence"/>
</dbReference>
<evidence type="ECO:0000313" key="4">
    <source>
        <dbReference type="Proteomes" id="UP001476282"/>
    </source>
</evidence>